<dbReference type="PROSITE" id="PS00292">
    <property type="entry name" value="CYCLINS"/>
    <property type="match status" value="1"/>
</dbReference>
<evidence type="ECO:0000313" key="7">
    <source>
        <dbReference type="EMBL" id="CAK7268429.1"/>
    </source>
</evidence>
<evidence type="ECO:0000313" key="8">
    <source>
        <dbReference type="Proteomes" id="UP001642501"/>
    </source>
</evidence>
<evidence type="ECO:0000256" key="4">
    <source>
        <dbReference type="RuleBase" id="RU000383"/>
    </source>
</evidence>
<dbReference type="CDD" id="cd20559">
    <property type="entry name" value="CYCLIN_ScCLN_like"/>
    <property type="match status" value="1"/>
</dbReference>
<keyword evidence="1" id="KW-0132">Cell division</keyword>
<dbReference type="PANTHER" id="PTHR10177">
    <property type="entry name" value="CYCLINS"/>
    <property type="match status" value="1"/>
</dbReference>
<evidence type="ECO:0000256" key="1">
    <source>
        <dbReference type="ARBA" id="ARBA00022618"/>
    </source>
</evidence>
<accession>A0ABP0DJJ2</accession>
<name>A0ABP0DJJ2_9PEZI</name>
<dbReference type="SUPFAM" id="SSF47954">
    <property type="entry name" value="Cyclin-like"/>
    <property type="match status" value="2"/>
</dbReference>
<reference evidence="7 8" key="1">
    <citation type="submission" date="2024-01" db="EMBL/GenBank/DDBJ databases">
        <authorList>
            <person name="Allen C."/>
            <person name="Tagirdzhanova G."/>
        </authorList>
    </citation>
    <scope>NUCLEOTIDE SEQUENCE [LARGE SCALE GENOMIC DNA]</scope>
    <source>
        <strain evidence="7 8">CBS 573.63</strain>
    </source>
</reference>
<organism evidence="7 8">
    <name type="scientific">Sporothrix epigloea</name>
    <dbReference type="NCBI Taxonomy" id="1892477"/>
    <lineage>
        <taxon>Eukaryota</taxon>
        <taxon>Fungi</taxon>
        <taxon>Dikarya</taxon>
        <taxon>Ascomycota</taxon>
        <taxon>Pezizomycotina</taxon>
        <taxon>Sordariomycetes</taxon>
        <taxon>Sordariomycetidae</taxon>
        <taxon>Ophiostomatales</taxon>
        <taxon>Ophiostomataceae</taxon>
        <taxon>Sporothrix</taxon>
    </lineage>
</organism>
<protein>
    <recommendedName>
        <fullName evidence="9">Cyclin N-terminal domain-containing protein</fullName>
    </recommendedName>
</protein>
<dbReference type="Gene3D" id="1.10.472.10">
    <property type="entry name" value="Cyclin-like"/>
    <property type="match status" value="2"/>
</dbReference>
<comment type="similarity">
    <text evidence="4">Belongs to the cyclin family.</text>
</comment>
<feature type="domain" description="Cyclin-like" evidence="5">
    <location>
        <begin position="92"/>
        <end position="178"/>
    </location>
</feature>
<dbReference type="InterPro" id="IPR048258">
    <property type="entry name" value="Cyclins_cyclin-box"/>
</dbReference>
<dbReference type="InterPro" id="IPR013763">
    <property type="entry name" value="Cyclin-like_dom"/>
</dbReference>
<gene>
    <name evidence="7" type="ORF">SEPCBS57363_003089</name>
</gene>
<feature type="domain" description="Cyclin-like" evidence="5">
    <location>
        <begin position="190"/>
        <end position="270"/>
    </location>
</feature>
<dbReference type="InterPro" id="IPR036915">
    <property type="entry name" value="Cyclin-like_sf"/>
</dbReference>
<dbReference type="EMBL" id="CAWUOM010000046">
    <property type="protein sequence ID" value="CAK7268429.1"/>
    <property type="molecule type" value="Genomic_DNA"/>
</dbReference>
<dbReference type="SMART" id="SM00385">
    <property type="entry name" value="CYCLIN"/>
    <property type="match status" value="2"/>
</dbReference>
<sequence>MAYYQAKDETFFVESDDYSMSVPRMGSREAAKMLARNRQEMIGNELSRLASDEYLEDILQHMHHMEDETLPDVNLIDMQREIQWFMRPYLIDFIVEAHAAFTLLPETLFLTVNLLDRYCSKRVVYKQHYQLVGCAALLIAAKYGDKKDRVPQINELNNMCCGLYDAGMFTQMEMHVLNTLEWNIGHPTVDFFSQLIVADERDDREVEHMASYISEIALYSRDFVSTKPSTMARASLALGRAILGRPEVNDGEWEHADNVTLLSLSQNLNQPSATLSRKYASSHLCGVSAKLTEFLARHAASINNSRLANNNRTSPPCESVAGAADVYSTPHKGMGAVPGVADGYMTPPITPDGTSYGSTVKDLYQTLPPRCPVTPTPQPPHIAAADSYMQHPLNNTYRQSLSQHHQQPAVHHAAQYATYFDAHVAH</sequence>
<proteinExistence type="inferred from homology"/>
<evidence type="ECO:0008006" key="9">
    <source>
        <dbReference type="Google" id="ProtNLM"/>
    </source>
</evidence>
<dbReference type="InterPro" id="IPR004367">
    <property type="entry name" value="Cyclin_C-dom"/>
</dbReference>
<feature type="domain" description="Cyclin C-terminal" evidence="6">
    <location>
        <begin position="187"/>
        <end position="295"/>
    </location>
</feature>
<dbReference type="InterPro" id="IPR006671">
    <property type="entry name" value="Cyclin_N"/>
</dbReference>
<keyword evidence="3" id="KW-0131">Cell cycle</keyword>
<dbReference type="SMART" id="SM01332">
    <property type="entry name" value="Cyclin_C"/>
    <property type="match status" value="1"/>
</dbReference>
<dbReference type="InterPro" id="IPR039361">
    <property type="entry name" value="Cyclin"/>
</dbReference>
<dbReference type="Pfam" id="PF00134">
    <property type="entry name" value="Cyclin_N"/>
    <property type="match status" value="1"/>
</dbReference>
<comment type="caution">
    <text evidence="7">The sequence shown here is derived from an EMBL/GenBank/DDBJ whole genome shotgun (WGS) entry which is preliminary data.</text>
</comment>
<dbReference type="Pfam" id="PF02984">
    <property type="entry name" value="Cyclin_C"/>
    <property type="match status" value="1"/>
</dbReference>
<evidence type="ECO:0000259" key="6">
    <source>
        <dbReference type="SMART" id="SM01332"/>
    </source>
</evidence>
<evidence type="ECO:0000259" key="5">
    <source>
        <dbReference type="SMART" id="SM00385"/>
    </source>
</evidence>
<dbReference type="Proteomes" id="UP001642501">
    <property type="component" value="Unassembled WGS sequence"/>
</dbReference>
<keyword evidence="2 4" id="KW-0195">Cyclin</keyword>
<dbReference type="CDD" id="cd20537">
    <property type="entry name" value="CYCLIN_CCNO-like_rpt2"/>
    <property type="match status" value="1"/>
</dbReference>
<evidence type="ECO:0000256" key="3">
    <source>
        <dbReference type="ARBA" id="ARBA00023306"/>
    </source>
</evidence>
<evidence type="ECO:0000256" key="2">
    <source>
        <dbReference type="ARBA" id="ARBA00023127"/>
    </source>
</evidence>
<keyword evidence="8" id="KW-1185">Reference proteome</keyword>